<keyword evidence="2" id="KW-0560">Oxidoreductase</keyword>
<reference evidence="4" key="1">
    <citation type="submission" date="2021-02" db="EMBL/GenBank/DDBJ databases">
        <authorList>
            <person name="Nowell W R."/>
        </authorList>
    </citation>
    <scope>NUCLEOTIDE SEQUENCE</scope>
</reference>
<sequence length="156" mass="17369">MITLGTLTLLQHPDQLNQLRQDPSLIKGAVEEILRYLTGSQFATRRVAIEDVEVGGQTIKKGEGVWALNASANEDESVFKDPTRFDIHRAPNPHLAFGDGIHQCVAEHLARAEIQIAIATLIRRLPNLQLAVPDDKVNYVTDHTRDFGVTTLPVKW</sequence>
<dbReference type="GO" id="GO:0004497">
    <property type="term" value="F:monooxygenase activity"/>
    <property type="evidence" value="ECO:0007669"/>
    <property type="project" value="UniProtKB-KW"/>
</dbReference>
<keyword evidence="2" id="KW-0503">Monooxygenase</keyword>
<evidence type="ECO:0000313" key="5">
    <source>
        <dbReference type="EMBL" id="CAF4052374.1"/>
    </source>
</evidence>
<accession>A0A815NHE7</accession>
<dbReference type="EMBL" id="CAJNOK010016421">
    <property type="protein sequence ID" value="CAF1244873.1"/>
    <property type="molecule type" value="Genomic_DNA"/>
</dbReference>
<keyword evidence="2" id="KW-0479">Metal-binding</keyword>
<organism evidence="4 7">
    <name type="scientific">Didymodactylos carnosus</name>
    <dbReference type="NCBI Taxonomy" id="1234261"/>
    <lineage>
        <taxon>Eukaryota</taxon>
        <taxon>Metazoa</taxon>
        <taxon>Spiralia</taxon>
        <taxon>Gnathifera</taxon>
        <taxon>Rotifera</taxon>
        <taxon>Eurotatoria</taxon>
        <taxon>Bdelloidea</taxon>
        <taxon>Philodinida</taxon>
        <taxon>Philodinidae</taxon>
        <taxon>Didymodactylos</taxon>
    </lineage>
</organism>
<dbReference type="InterPro" id="IPR017972">
    <property type="entry name" value="Cyt_P450_CS"/>
</dbReference>
<dbReference type="PANTHER" id="PTHR46696:SF6">
    <property type="entry name" value="P450, PUTATIVE (EUROFUNG)-RELATED"/>
    <property type="match status" value="1"/>
</dbReference>
<keyword evidence="7" id="KW-1185">Reference proteome</keyword>
<keyword evidence="2" id="KW-0349">Heme</keyword>
<dbReference type="InterPro" id="IPR002397">
    <property type="entry name" value="Cyt_P450_B"/>
</dbReference>
<protein>
    <recommendedName>
        <fullName evidence="8">Cytochrome P450</fullName>
    </recommendedName>
</protein>
<proteinExistence type="inferred from homology"/>
<dbReference type="PRINTS" id="PR00359">
    <property type="entry name" value="BP450"/>
</dbReference>
<gene>
    <name evidence="4" type="ORF">GPM918_LOCUS34279</name>
    <name evidence="3" type="ORF">OVA965_LOCUS25999</name>
    <name evidence="6" type="ORF">SRO942_LOCUS34974</name>
    <name evidence="5" type="ORF">TMI583_LOCUS26732</name>
</gene>
<dbReference type="Proteomes" id="UP000681722">
    <property type="component" value="Unassembled WGS sequence"/>
</dbReference>
<name>A0A815NHE7_9BILA</name>
<evidence type="ECO:0000313" key="3">
    <source>
        <dbReference type="EMBL" id="CAF1244873.1"/>
    </source>
</evidence>
<dbReference type="Gene3D" id="1.10.630.10">
    <property type="entry name" value="Cytochrome P450"/>
    <property type="match status" value="1"/>
</dbReference>
<evidence type="ECO:0000313" key="6">
    <source>
        <dbReference type="EMBL" id="CAF4315277.1"/>
    </source>
</evidence>
<dbReference type="InterPro" id="IPR001128">
    <property type="entry name" value="Cyt_P450"/>
</dbReference>
<dbReference type="EMBL" id="CAJNOQ010018871">
    <property type="protein sequence ID" value="CAF1438305.1"/>
    <property type="molecule type" value="Genomic_DNA"/>
</dbReference>
<dbReference type="SUPFAM" id="SSF48264">
    <property type="entry name" value="Cytochrome P450"/>
    <property type="match status" value="1"/>
</dbReference>
<dbReference type="GO" id="GO:0016705">
    <property type="term" value="F:oxidoreductase activity, acting on paired donors, with incorporation or reduction of molecular oxygen"/>
    <property type="evidence" value="ECO:0007669"/>
    <property type="project" value="InterPro"/>
</dbReference>
<dbReference type="AlphaFoldDB" id="A0A815NHE7"/>
<evidence type="ECO:0000313" key="7">
    <source>
        <dbReference type="Proteomes" id="UP000663829"/>
    </source>
</evidence>
<dbReference type="GO" id="GO:0005506">
    <property type="term" value="F:iron ion binding"/>
    <property type="evidence" value="ECO:0007669"/>
    <property type="project" value="InterPro"/>
</dbReference>
<dbReference type="Proteomes" id="UP000677228">
    <property type="component" value="Unassembled WGS sequence"/>
</dbReference>
<evidence type="ECO:0000256" key="1">
    <source>
        <dbReference type="ARBA" id="ARBA00010617"/>
    </source>
</evidence>
<dbReference type="PANTHER" id="PTHR46696">
    <property type="entry name" value="P450, PUTATIVE (EUROFUNG)-RELATED"/>
    <property type="match status" value="1"/>
</dbReference>
<dbReference type="Proteomes" id="UP000682733">
    <property type="component" value="Unassembled WGS sequence"/>
</dbReference>
<dbReference type="GO" id="GO:0020037">
    <property type="term" value="F:heme binding"/>
    <property type="evidence" value="ECO:0007669"/>
    <property type="project" value="InterPro"/>
</dbReference>
<evidence type="ECO:0008006" key="8">
    <source>
        <dbReference type="Google" id="ProtNLM"/>
    </source>
</evidence>
<dbReference type="InterPro" id="IPR036396">
    <property type="entry name" value="Cyt_P450_sf"/>
</dbReference>
<comment type="similarity">
    <text evidence="1 2">Belongs to the cytochrome P450 family.</text>
</comment>
<keyword evidence="2" id="KW-0408">Iron</keyword>
<evidence type="ECO:0000313" key="4">
    <source>
        <dbReference type="EMBL" id="CAF1438305.1"/>
    </source>
</evidence>
<evidence type="ECO:0000256" key="2">
    <source>
        <dbReference type="RuleBase" id="RU000461"/>
    </source>
</evidence>
<dbReference type="PROSITE" id="PS00086">
    <property type="entry name" value="CYTOCHROME_P450"/>
    <property type="match status" value="1"/>
</dbReference>
<dbReference type="Proteomes" id="UP000663829">
    <property type="component" value="Unassembled WGS sequence"/>
</dbReference>
<comment type="caution">
    <text evidence="4">The sequence shown here is derived from an EMBL/GenBank/DDBJ whole genome shotgun (WGS) entry which is preliminary data.</text>
</comment>
<dbReference type="Pfam" id="PF00067">
    <property type="entry name" value="p450"/>
    <property type="match status" value="1"/>
</dbReference>
<dbReference type="EMBL" id="CAJOBC010084310">
    <property type="protein sequence ID" value="CAF4315277.1"/>
    <property type="molecule type" value="Genomic_DNA"/>
</dbReference>
<dbReference type="OrthoDB" id="3945418at2759"/>
<dbReference type="EMBL" id="CAJOBA010037970">
    <property type="protein sequence ID" value="CAF4052374.1"/>
    <property type="molecule type" value="Genomic_DNA"/>
</dbReference>